<feature type="compositionally biased region" description="Polar residues" evidence="1">
    <location>
        <begin position="150"/>
        <end position="160"/>
    </location>
</feature>
<gene>
    <name evidence="2" type="ORF">D5071_20225</name>
</gene>
<dbReference type="RefSeq" id="WP_119874887.1">
    <property type="nucleotide sequence ID" value="NZ_QZDH01000071.1"/>
</dbReference>
<sequence>MPQSVTQYRRTVGDHVNWSDKQQGNQEKQNKRIRQLATQPGCHTGNRDRQQVAYAAIQLLSVLSSVQNIEPNPAITVRRADALRAKEKVAHADKLCLGKMVEQGVSREAIRHADTNFRAENSLKTQGGLCKQPGVFVPREDKSLPDQIQPPDNSLSTPHSASERAIPPSACENAVHVANGENIFSAILDPLANALYETGQFISQFDPLKFPIAAASALPLSSVSDKKTCMKFRMIVSIRPYFVP</sequence>
<evidence type="ECO:0000256" key="1">
    <source>
        <dbReference type="SAM" id="MobiDB-lite"/>
    </source>
</evidence>
<feature type="region of interest" description="Disordered" evidence="1">
    <location>
        <begin position="140"/>
        <end position="166"/>
    </location>
</feature>
<comment type="caution">
    <text evidence="2">The sequence shown here is derived from an EMBL/GenBank/DDBJ whole genome shotgun (WGS) entry which is preliminary data.</text>
</comment>
<organism evidence="2 3">
    <name type="scientific">Pectobacterium carotovorum</name>
    <name type="common">Erwinia carotovora</name>
    <dbReference type="NCBI Taxonomy" id="554"/>
    <lineage>
        <taxon>Bacteria</taxon>
        <taxon>Pseudomonadati</taxon>
        <taxon>Pseudomonadota</taxon>
        <taxon>Gammaproteobacteria</taxon>
        <taxon>Enterobacterales</taxon>
        <taxon>Pectobacteriaceae</taxon>
        <taxon>Pectobacterium</taxon>
    </lineage>
</organism>
<protein>
    <submittedName>
        <fullName evidence="2">Uncharacterized protein</fullName>
    </submittedName>
</protein>
<dbReference type="EMBL" id="QZDH01000071">
    <property type="protein sequence ID" value="RJL46791.1"/>
    <property type="molecule type" value="Genomic_DNA"/>
</dbReference>
<reference evidence="2 3" key="1">
    <citation type="submission" date="2018-09" db="EMBL/GenBank/DDBJ databases">
        <title>Phylogenetic diversity of Pectobacterium and Dickeya strains causing blackleg disease of potato in Morocco.</title>
        <authorList>
            <person name="Oulghazi S."/>
            <person name="Moumni M."/>
            <person name="Faure D."/>
        </authorList>
    </citation>
    <scope>NUCLEOTIDE SEQUENCE [LARGE SCALE GENOMIC DNA]</scope>
    <source>
        <strain evidence="2 3">S1.15.11.2D</strain>
    </source>
</reference>
<dbReference type="Proteomes" id="UP000283655">
    <property type="component" value="Unassembled WGS sequence"/>
</dbReference>
<feature type="region of interest" description="Disordered" evidence="1">
    <location>
        <begin position="1"/>
        <end position="33"/>
    </location>
</feature>
<accession>A0A419AR24</accession>
<name>A0A419AR24_PECCA</name>
<evidence type="ECO:0000313" key="2">
    <source>
        <dbReference type="EMBL" id="RJL46791.1"/>
    </source>
</evidence>
<dbReference type="AlphaFoldDB" id="A0A419AR24"/>
<evidence type="ECO:0000313" key="3">
    <source>
        <dbReference type="Proteomes" id="UP000283655"/>
    </source>
</evidence>
<proteinExistence type="predicted"/>